<dbReference type="RefSeq" id="WP_109873678.1">
    <property type="nucleotide sequence ID" value="NZ_QGNA01000009.1"/>
</dbReference>
<keyword evidence="3" id="KW-1185">Reference proteome</keyword>
<dbReference type="InterPro" id="IPR050471">
    <property type="entry name" value="AB_hydrolase"/>
</dbReference>
<dbReference type="PANTHER" id="PTHR43433:SF4">
    <property type="entry name" value="NON-HEME CHLOROPEROXIDASE-RELATED"/>
    <property type="match status" value="1"/>
</dbReference>
<dbReference type="InterPro" id="IPR000073">
    <property type="entry name" value="AB_hydrolase_1"/>
</dbReference>
<evidence type="ECO:0000313" key="2">
    <source>
        <dbReference type="EMBL" id="PWS34017.1"/>
    </source>
</evidence>
<accession>A0A317F7I7</accession>
<evidence type="ECO:0000313" key="3">
    <source>
        <dbReference type="Proteomes" id="UP000245765"/>
    </source>
</evidence>
<dbReference type="OrthoDB" id="9779853at2"/>
<reference evidence="3" key="1">
    <citation type="submission" date="2018-05" db="EMBL/GenBank/DDBJ databases">
        <authorList>
            <person name="Du Z."/>
            <person name="Wang X."/>
        </authorList>
    </citation>
    <scope>NUCLEOTIDE SEQUENCE [LARGE SCALE GENOMIC DNA]</scope>
    <source>
        <strain evidence="3">CQN31</strain>
    </source>
</reference>
<evidence type="ECO:0000259" key="1">
    <source>
        <dbReference type="Pfam" id="PF00561"/>
    </source>
</evidence>
<comment type="caution">
    <text evidence="2">The sequence shown here is derived from an EMBL/GenBank/DDBJ whole genome shotgun (WGS) entry which is preliminary data.</text>
</comment>
<dbReference type="SUPFAM" id="SSF53474">
    <property type="entry name" value="alpha/beta-Hydrolases"/>
    <property type="match status" value="1"/>
</dbReference>
<dbReference type="EMBL" id="QGNA01000009">
    <property type="protein sequence ID" value="PWS34017.1"/>
    <property type="molecule type" value="Genomic_DNA"/>
</dbReference>
<feature type="domain" description="AB hydrolase-1" evidence="1">
    <location>
        <begin position="27"/>
        <end position="258"/>
    </location>
</feature>
<name>A0A317F7I7_9PROT</name>
<dbReference type="PANTHER" id="PTHR43433">
    <property type="entry name" value="HYDROLASE, ALPHA/BETA FOLD FAMILY PROTEIN"/>
    <property type="match status" value="1"/>
</dbReference>
<dbReference type="Proteomes" id="UP000245765">
    <property type="component" value="Unassembled WGS sequence"/>
</dbReference>
<dbReference type="AlphaFoldDB" id="A0A317F7I7"/>
<organism evidence="2 3">
    <name type="scientific">Falsiroseomonas bella</name>
    <dbReference type="NCBI Taxonomy" id="2184016"/>
    <lineage>
        <taxon>Bacteria</taxon>
        <taxon>Pseudomonadati</taxon>
        <taxon>Pseudomonadota</taxon>
        <taxon>Alphaproteobacteria</taxon>
        <taxon>Acetobacterales</taxon>
        <taxon>Roseomonadaceae</taxon>
        <taxon>Falsiroseomonas</taxon>
    </lineage>
</organism>
<dbReference type="InterPro" id="IPR029058">
    <property type="entry name" value="AB_hydrolase_fold"/>
</dbReference>
<keyword evidence="2" id="KW-0378">Hydrolase</keyword>
<proteinExistence type="predicted"/>
<gene>
    <name evidence="2" type="ORF">DFH01_27175</name>
</gene>
<dbReference type="Pfam" id="PF00561">
    <property type="entry name" value="Abhydrolase_1"/>
    <property type="match status" value="1"/>
</dbReference>
<sequence length="275" mass="29572">MATLLPTGHLVTRDGVALFRRDIGQGPPVVFLASWSLPSDSWSLQMQALSSAGFRCLAYDRRGHGRSADPGRGWDYDTLADDLAEVLEAHGIEAATLVTFSGAAGEAVRYLTRHGGRRVARLAMVGPTTPLLARRADNPDGIDPALLDALRGEIARDFPAWLEQAARPFGGPHVSQAMLDWVRGLALQASLPALLGFHRALSETDFRAELRALDLPVLVIQGEEDQTCPLDLTGRRTAALARRARLLVYPGAPHGVPFSDADRLSADLLAFARGG</sequence>
<dbReference type="Gene3D" id="3.40.50.1820">
    <property type="entry name" value="alpha/beta hydrolase"/>
    <property type="match status" value="1"/>
</dbReference>
<dbReference type="GO" id="GO:0016787">
    <property type="term" value="F:hydrolase activity"/>
    <property type="evidence" value="ECO:0007669"/>
    <property type="project" value="UniProtKB-KW"/>
</dbReference>
<protein>
    <submittedName>
        <fullName evidence="2">Alpha/beta hydrolase</fullName>
    </submittedName>
</protein>